<evidence type="ECO:0000313" key="2">
    <source>
        <dbReference type="Proteomes" id="UP001385892"/>
    </source>
</evidence>
<dbReference type="PANTHER" id="PTHR10426">
    <property type="entry name" value="STRICTOSIDINE SYNTHASE-RELATED"/>
    <property type="match status" value="1"/>
</dbReference>
<sequence length="365" mass="39184">MRGALGRFVDRVSGRGSAAPAVPVMDGALEPNRVLDNAQVVAELEGIDDLATDGFSLYATAGPVLYRLEGDRLVEQLRVDADITALAVHENGAVALALEGKRMSVMSQGRKGWVERAGLDEVAGVPLCGVNALCFDESGDNILLSDGSAQHAPADWCRDLMEKGRSGRVVRWGSGGQAELLASRLHHAFGVLALNGEVIFSESWRHRVVRTGSAKGAKPTPMLSDLPGYPSRMAPAKAGGFWLTCFVCRTQLVEFILREDAFRKRMLQGVKPSLWIAPALRSGANFLEPLQSGDVVLKRWAPPRSYGLVLHVDATGRTIRSLHSQVDGQHHGITAVAEFRGALYAASKGSGRLLRVPFEAMEGAA</sequence>
<dbReference type="Proteomes" id="UP001385892">
    <property type="component" value="Unassembled WGS sequence"/>
</dbReference>
<protein>
    <submittedName>
        <fullName evidence="1">Strictosidine synthase</fullName>
    </submittedName>
</protein>
<comment type="caution">
    <text evidence="1">The sequence shown here is derived from an EMBL/GenBank/DDBJ whole genome shotgun (WGS) entry which is preliminary data.</text>
</comment>
<dbReference type="Gene3D" id="2.120.10.30">
    <property type="entry name" value="TolB, C-terminal domain"/>
    <property type="match status" value="1"/>
</dbReference>
<keyword evidence="2" id="KW-1185">Reference proteome</keyword>
<organism evidence="1 2">
    <name type="scientific">Variovorax rhizosphaerae</name>
    <dbReference type="NCBI Taxonomy" id="1836200"/>
    <lineage>
        <taxon>Bacteria</taxon>
        <taxon>Pseudomonadati</taxon>
        <taxon>Pseudomonadota</taxon>
        <taxon>Betaproteobacteria</taxon>
        <taxon>Burkholderiales</taxon>
        <taxon>Comamonadaceae</taxon>
        <taxon>Variovorax</taxon>
    </lineage>
</organism>
<dbReference type="RefSeq" id="WP_340346997.1">
    <property type="nucleotide sequence ID" value="NZ_JBBKZT010000022.1"/>
</dbReference>
<accession>A0ABU8WX88</accession>
<dbReference type="EMBL" id="JBBKZT010000022">
    <property type="protein sequence ID" value="MEJ8851378.1"/>
    <property type="molecule type" value="Genomic_DNA"/>
</dbReference>
<name>A0ABU8WX88_9BURK</name>
<dbReference type="InterPro" id="IPR011042">
    <property type="entry name" value="6-blade_b-propeller_TolB-like"/>
</dbReference>
<reference evidence="1 2" key="1">
    <citation type="submission" date="2024-03" db="EMBL/GenBank/DDBJ databases">
        <title>Novel species of the genus Variovorax.</title>
        <authorList>
            <person name="Liu Q."/>
            <person name="Xin Y.-H."/>
        </authorList>
    </citation>
    <scope>NUCLEOTIDE SEQUENCE [LARGE SCALE GENOMIC DNA]</scope>
    <source>
        <strain evidence="1 2">KACC 18900</strain>
    </source>
</reference>
<dbReference type="SUPFAM" id="SSF63829">
    <property type="entry name" value="Calcium-dependent phosphotriesterase"/>
    <property type="match status" value="1"/>
</dbReference>
<proteinExistence type="predicted"/>
<dbReference type="PANTHER" id="PTHR10426:SF88">
    <property type="entry name" value="ADIPOCYTE PLASMA MEMBRANE-ASSOCIATED PROTEIN HEMOMUCIN-RELATED"/>
    <property type="match status" value="1"/>
</dbReference>
<gene>
    <name evidence="1" type="ORF">WKW82_32405</name>
</gene>
<evidence type="ECO:0000313" key="1">
    <source>
        <dbReference type="EMBL" id="MEJ8851378.1"/>
    </source>
</evidence>